<keyword evidence="2 9" id="KW-0349">Heme</keyword>
<gene>
    <name evidence="12" type="primary">nrfF</name>
    <name evidence="12" type="ORF">JRA39_003891</name>
</gene>
<dbReference type="Pfam" id="PF03918">
    <property type="entry name" value="CcmH"/>
    <property type="match status" value="1"/>
</dbReference>
<evidence type="ECO:0000256" key="1">
    <source>
        <dbReference type="ARBA" id="ARBA00010342"/>
    </source>
</evidence>
<evidence type="ECO:0000256" key="8">
    <source>
        <dbReference type="PROSITE-ProRule" id="PRU00339"/>
    </source>
</evidence>
<evidence type="ECO:0000256" key="3">
    <source>
        <dbReference type="ARBA" id="ARBA00022723"/>
    </source>
</evidence>
<keyword evidence="9" id="KW-0472">Membrane</keyword>
<evidence type="ECO:0000256" key="2">
    <source>
        <dbReference type="ARBA" id="ARBA00022617"/>
    </source>
</evidence>
<dbReference type="InterPro" id="IPR011990">
    <property type="entry name" value="TPR-like_helical_dom_sf"/>
</dbReference>
<dbReference type="InterPro" id="IPR017565">
    <property type="entry name" value="For-dep_Cytc_NO2Rdtase_NrfF"/>
</dbReference>
<evidence type="ECO:0000259" key="10">
    <source>
        <dbReference type="Pfam" id="PF03918"/>
    </source>
</evidence>
<evidence type="ECO:0000256" key="4">
    <source>
        <dbReference type="ARBA" id="ARBA00022729"/>
    </source>
</evidence>
<keyword evidence="6 8" id="KW-0802">TPR repeat</keyword>
<dbReference type="EMBL" id="AAZDVE040000046">
    <property type="protein sequence ID" value="EMP9434763.1"/>
    <property type="molecule type" value="Genomic_DNA"/>
</dbReference>
<evidence type="ECO:0000313" key="12">
    <source>
        <dbReference type="EMBL" id="EMP9434763.1"/>
    </source>
</evidence>
<dbReference type="PROSITE" id="PS50005">
    <property type="entry name" value="TPR"/>
    <property type="match status" value="1"/>
</dbReference>
<keyword evidence="7 9" id="KW-0408">Iron</keyword>
<dbReference type="GO" id="GO:0016829">
    <property type="term" value="F:lyase activity"/>
    <property type="evidence" value="ECO:0007669"/>
    <property type="project" value="UniProtKB-KW"/>
</dbReference>
<comment type="function">
    <text evidence="9">Possible subunit of a heme lyase.</text>
</comment>
<dbReference type="InterPro" id="IPR056413">
    <property type="entry name" value="TPR_CcmH_CycH"/>
</dbReference>
<dbReference type="Gene3D" id="1.25.40.10">
    <property type="entry name" value="Tetratricopeptide repeat domain"/>
    <property type="match status" value="1"/>
</dbReference>
<dbReference type="FunFam" id="1.10.8.640:FF:000001">
    <property type="entry name" value="Cytochrome c-type biogenesis protein"/>
    <property type="match status" value="1"/>
</dbReference>
<feature type="transmembrane region" description="Helical" evidence="9">
    <location>
        <begin position="107"/>
        <end position="128"/>
    </location>
</feature>
<feature type="domain" description="CcmH/CycL/Ccl2/NrfF N-terminal" evidence="10">
    <location>
        <begin position="12"/>
        <end position="130"/>
    </location>
</feature>
<evidence type="ECO:0000256" key="5">
    <source>
        <dbReference type="ARBA" id="ARBA00022737"/>
    </source>
</evidence>
<keyword evidence="5" id="KW-0677">Repeat</keyword>
<feature type="transmembrane region" description="Helical" evidence="9">
    <location>
        <begin position="172"/>
        <end position="197"/>
    </location>
</feature>
<dbReference type="Gene3D" id="1.10.8.640">
    <property type="entry name" value="Cytochrome C biogenesis protein"/>
    <property type="match status" value="1"/>
</dbReference>
<dbReference type="InterPro" id="IPR005616">
    <property type="entry name" value="CcmH/CycL/Ccl2/NrfF_N"/>
</dbReference>
<dbReference type="InterPro" id="IPR019734">
    <property type="entry name" value="TPR_rpt"/>
</dbReference>
<keyword evidence="12" id="KW-0456">Lyase</keyword>
<comment type="caution">
    <text evidence="12">The sequence shown here is derived from an EMBL/GenBank/DDBJ whole genome shotgun (WGS) entry which is preliminary data.</text>
</comment>
<organism evidence="12">
    <name type="scientific">Providencia stuartii</name>
    <dbReference type="NCBI Taxonomy" id="588"/>
    <lineage>
        <taxon>Bacteria</taxon>
        <taxon>Pseudomonadati</taxon>
        <taxon>Pseudomonadota</taxon>
        <taxon>Gammaproteobacteria</taxon>
        <taxon>Enterobacterales</taxon>
        <taxon>Morganellaceae</taxon>
        <taxon>Providencia</taxon>
    </lineage>
</organism>
<comment type="similarity">
    <text evidence="1 9">Belongs to the CcmH/CycL/Ccl2/NrfF family.</text>
</comment>
<dbReference type="SMART" id="SM00028">
    <property type="entry name" value="TPR"/>
    <property type="match status" value="2"/>
</dbReference>
<evidence type="ECO:0000256" key="6">
    <source>
        <dbReference type="ARBA" id="ARBA00022803"/>
    </source>
</evidence>
<dbReference type="PANTHER" id="PTHR47870:SF2">
    <property type="entry name" value="FORMATE-DEPENDENT NITRITE REDUCTASE COMPLEX SUBUNIT NRFF"/>
    <property type="match status" value="1"/>
</dbReference>
<evidence type="ECO:0000256" key="7">
    <source>
        <dbReference type="ARBA" id="ARBA00023004"/>
    </source>
</evidence>
<dbReference type="InterPro" id="IPR038297">
    <property type="entry name" value="CcmH/CycL/NrfF/Ccl2_sf"/>
</dbReference>
<dbReference type="AlphaFoldDB" id="A0AAI9I3H4"/>
<dbReference type="CDD" id="cd16378">
    <property type="entry name" value="CcmH_N"/>
    <property type="match status" value="1"/>
</dbReference>
<name>A0AAI9I3H4_PROST</name>
<evidence type="ECO:0000259" key="11">
    <source>
        <dbReference type="Pfam" id="PF23914"/>
    </source>
</evidence>
<dbReference type="GO" id="GO:0017004">
    <property type="term" value="P:cytochrome complex assembly"/>
    <property type="evidence" value="ECO:0007669"/>
    <property type="project" value="UniProtKB-ARBA"/>
</dbReference>
<evidence type="ECO:0000256" key="9">
    <source>
        <dbReference type="RuleBase" id="RU364112"/>
    </source>
</evidence>
<keyword evidence="3 9" id="KW-0479">Metal-binding</keyword>
<dbReference type="SUPFAM" id="SSF48452">
    <property type="entry name" value="TPR-like"/>
    <property type="match status" value="1"/>
</dbReference>
<feature type="repeat" description="TPR" evidence="8">
    <location>
        <begin position="241"/>
        <end position="274"/>
    </location>
</feature>
<proteinExistence type="inferred from homology"/>
<sequence>MFKLHYTPLFILLLMVTYIAKADIVDTWQFTHQEQQSVSLQIASQLRCPQCQNQNLLESNAPTAVSMRHQVYKMVAEGKTEAEILAFMTERYGDFVLYNPPLRIGTLVLWLSPFIAFILIIILIYYRYKSSLPKIKRHYQDVITQPASPQCQLSKQLTSELPFKVSQNSGSWLLSPISLNFTLLLLLFFTVSGYFLLPRFSENYKEYQRTADPLYLLTPIQQQQSVLARLQDNIRKSPKNGELWAILGEYYLYQNNYEDALIAYGQALKYTGENAQLYSAIATVLYYQSGQQMTEMTVKMIDKSLSIDKNEVTALMLLASDAFMNANYEKAISLWQQLLDSNNDRVNRSQLIEAINMANTMKNNR</sequence>
<keyword evidence="4 9" id="KW-0732">Signal</keyword>
<dbReference type="PANTHER" id="PTHR47870">
    <property type="entry name" value="CYTOCHROME C-TYPE BIOGENESIS PROTEIN CCMH"/>
    <property type="match status" value="1"/>
</dbReference>
<dbReference type="GO" id="GO:0046872">
    <property type="term" value="F:metal ion binding"/>
    <property type="evidence" value="ECO:0007669"/>
    <property type="project" value="UniProtKB-KW"/>
</dbReference>
<keyword evidence="9" id="KW-0812">Transmembrane</keyword>
<dbReference type="GO" id="GO:0005886">
    <property type="term" value="C:plasma membrane"/>
    <property type="evidence" value="ECO:0007669"/>
    <property type="project" value="TreeGrafter"/>
</dbReference>
<reference evidence="12" key="1">
    <citation type="submission" date="2024-02" db="EMBL/GenBank/DDBJ databases">
        <authorList>
            <consortium name="Clinical and Environmental Microbiology Branch: Whole genome sequencing antimicrobial resistance pathogens in the healthcare setting"/>
        </authorList>
    </citation>
    <scope>NUCLEOTIDE SEQUENCE</scope>
    <source>
        <strain evidence="12">2020GO-00142</strain>
    </source>
</reference>
<dbReference type="NCBIfam" id="TIGR03147">
    <property type="entry name" value="cyt_nit_nrfF"/>
    <property type="match status" value="1"/>
</dbReference>
<dbReference type="InterPro" id="IPR051263">
    <property type="entry name" value="C-type_cytochrome_biogenesis"/>
</dbReference>
<keyword evidence="9" id="KW-1133">Transmembrane helix</keyword>
<accession>A0AAI9I3H4</accession>
<dbReference type="Pfam" id="PF23914">
    <property type="entry name" value="TPR_CcmH_CycH"/>
    <property type="match status" value="1"/>
</dbReference>
<protein>
    <recommendedName>
        <fullName evidence="9">Formate-dependent nitrite reductase complex subunit</fullName>
    </recommendedName>
</protein>
<feature type="domain" description="Cytochrome c-type biogenesis protein H TPR" evidence="11">
    <location>
        <begin position="230"/>
        <end position="340"/>
    </location>
</feature>